<dbReference type="GO" id="GO:0005737">
    <property type="term" value="C:cytoplasm"/>
    <property type="evidence" value="ECO:0007669"/>
    <property type="project" value="InterPro"/>
</dbReference>
<dbReference type="InterPro" id="IPR036390">
    <property type="entry name" value="WH_DNA-bd_sf"/>
</dbReference>
<feature type="non-terminal residue" evidence="3">
    <location>
        <position position="1"/>
    </location>
</feature>
<gene>
    <name evidence="3" type="ORF">METZ01_LOCUS66848</name>
</gene>
<dbReference type="InterPro" id="IPR015191">
    <property type="entry name" value="SelB_WHD4"/>
</dbReference>
<dbReference type="GO" id="GO:0001514">
    <property type="term" value="P:selenocysteine incorporation"/>
    <property type="evidence" value="ECO:0007669"/>
    <property type="project" value="InterPro"/>
</dbReference>
<evidence type="ECO:0000259" key="1">
    <source>
        <dbReference type="Pfam" id="PF09106"/>
    </source>
</evidence>
<organism evidence="3">
    <name type="scientific">marine metagenome</name>
    <dbReference type="NCBI Taxonomy" id="408172"/>
    <lineage>
        <taxon>unclassified sequences</taxon>
        <taxon>metagenomes</taxon>
        <taxon>ecological metagenomes</taxon>
    </lineage>
</organism>
<dbReference type="GO" id="GO:0003723">
    <property type="term" value="F:RNA binding"/>
    <property type="evidence" value="ECO:0007669"/>
    <property type="project" value="InterPro"/>
</dbReference>
<accession>A0A381TE20</accession>
<dbReference type="GO" id="GO:0005525">
    <property type="term" value="F:GTP binding"/>
    <property type="evidence" value="ECO:0007669"/>
    <property type="project" value="InterPro"/>
</dbReference>
<dbReference type="InterPro" id="IPR036388">
    <property type="entry name" value="WH-like_DNA-bd_sf"/>
</dbReference>
<dbReference type="Pfam" id="PF09107">
    <property type="entry name" value="WHD_3rd_SelB"/>
    <property type="match status" value="1"/>
</dbReference>
<reference evidence="3" key="1">
    <citation type="submission" date="2018-05" db="EMBL/GenBank/DDBJ databases">
        <authorList>
            <person name="Lanie J.A."/>
            <person name="Ng W.-L."/>
            <person name="Kazmierczak K.M."/>
            <person name="Andrzejewski T.M."/>
            <person name="Davidsen T.M."/>
            <person name="Wayne K.J."/>
            <person name="Tettelin H."/>
            <person name="Glass J.I."/>
            <person name="Rusch D."/>
            <person name="Podicherti R."/>
            <person name="Tsui H.-C.T."/>
            <person name="Winkler M.E."/>
        </authorList>
    </citation>
    <scope>NUCLEOTIDE SEQUENCE</scope>
</reference>
<dbReference type="Gene3D" id="1.10.10.2770">
    <property type="match status" value="1"/>
</dbReference>
<dbReference type="AlphaFoldDB" id="A0A381TE20"/>
<evidence type="ECO:0000313" key="3">
    <source>
        <dbReference type="EMBL" id="SVA13994.1"/>
    </source>
</evidence>
<dbReference type="Gene3D" id="1.10.10.10">
    <property type="entry name" value="Winged helix-like DNA-binding domain superfamily/Winged helix DNA-binding domain"/>
    <property type="match status" value="1"/>
</dbReference>
<feature type="domain" description="Elongation factor SelB fourth winged-helix" evidence="2">
    <location>
        <begin position="154"/>
        <end position="198"/>
    </location>
</feature>
<dbReference type="SUPFAM" id="SSF46785">
    <property type="entry name" value="Winged helix' DNA-binding domain"/>
    <property type="match status" value="2"/>
</dbReference>
<evidence type="ECO:0000259" key="2">
    <source>
        <dbReference type="Pfam" id="PF09107"/>
    </source>
</evidence>
<sequence>YLHVDHVKRVGKFVSRVLNNHHQKFPDREGMTHAELAGKLSLIFTEKEVENLLKYLCDSDMILQQGKYFYLEDHQAKISQTRLDSLTNCLDIISKGGFQPMRKTRLLEEMGLNEKDGIELLKFATHSKKLVRISEDLHYNPEQIEKILAILRGFFEKNPDINVIQFKELMNVSRKYAIDLLEYFDSQRFTIRKDNIRVPGKIFELEN</sequence>
<dbReference type="EMBL" id="UINC01004393">
    <property type="protein sequence ID" value="SVA13994.1"/>
    <property type="molecule type" value="Genomic_DNA"/>
</dbReference>
<evidence type="ECO:0008006" key="4">
    <source>
        <dbReference type="Google" id="ProtNLM"/>
    </source>
</evidence>
<proteinExistence type="predicted"/>
<dbReference type="Pfam" id="PF09106">
    <property type="entry name" value="WHD_2nd_SelB"/>
    <property type="match status" value="1"/>
</dbReference>
<dbReference type="GO" id="GO:0003746">
    <property type="term" value="F:translation elongation factor activity"/>
    <property type="evidence" value="ECO:0007669"/>
    <property type="project" value="InterPro"/>
</dbReference>
<feature type="domain" description="Translation elongation factor SelB winged helix type 2" evidence="1">
    <location>
        <begin position="17"/>
        <end position="71"/>
    </location>
</feature>
<dbReference type="InterPro" id="IPR015190">
    <property type="entry name" value="Elong_fac_SelB-wing-hlx_typ-2"/>
</dbReference>
<name>A0A381TE20_9ZZZZ</name>
<protein>
    <recommendedName>
        <fullName evidence="4">Translation elongation factor SelB winged helix type 3 domain-containing protein</fullName>
    </recommendedName>
</protein>